<feature type="domain" description="Aldehyde ferredoxin oxidoreductase N-terminal" evidence="7">
    <location>
        <begin position="1"/>
        <end position="111"/>
    </location>
</feature>
<comment type="caution">
    <text evidence="8">The sequence shown here is derived from an EMBL/GenBank/DDBJ whole genome shotgun (WGS) entry which is preliminary data.</text>
</comment>
<dbReference type="PANTHER" id="PTHR30038">
    <property type="entry name" value="ALDEHYDE FERREDOXIN OXIDOREDUCTASE"/>
    <property type="match status" value="1"/>
</dbReference>
<comment type="cofactor">
    <cofactor evidence="1">
        <name>[4Fe-4S] cluster</name>
        <dbReference type="ChEBI" id="CHEBI:49883"/>
    </cofactor>
</comment>
<dbReference type="Gene3D" id="3.60.9.10">
    <property type="entry name" value="Aldehyde ferredoxin oxidoreductase, N-terminal domain"/>
    <property type="match status" value="1"/>
</dbReference>
<name>X1HSE4_9ZZZZ</name>
<sequence length="255" mass="27506">IGGKFGHRLKRAGYDYILVRGKADSPCYLHVSSEGCEIISATELWGKGTFETEEILRQKHPKAEVASIGPAGENLVTFANIMTDKSHMAGRGGAGAVMGSKNLKAVVAGGTFKINSVHDNFKELTRTFRNKVQNDPGVQNRHRIGTMMWVNMSNQAGFLPTRNYQSGVFESAEEISGEKMIEENTYAHRACYGCLIACGKANKFDEGKYAGLDVEGPEYETTALLGSNCGIQNLAAVAKASQLCDDLGIDTITSG</sequence>
<dbReference type="GO" id="GO:0051539">
    <property type="term" value="F:4 iron, 4 sulfur cluster binding"/>
    <property type="evidence" value="ECO:0007669"/>
    <property type="project" value="UniProtKB-KW"/>
</dbReference>
<dbReference type="InterPro" id="IPR001203">
    <property type="entry name" value="OxRdtase_Ald_Fedxn_C"/>
</dbReference>
<evidence type="ECO:0000313" key="8">
    <source>
        <dbReference type="EMBL" id="GAH72402.1"/>
    </source>
</evidence>
<dbReference type="Pfam" id="PF02730">
    <property type="entry name" value="AFOR_N"/>
    <property type="match status" value="1"/>
</dbReference>
<dbReference type="SUPFAM" id="SSF56228">
    <property type="entry name" value="Aldehyde ferredoxin oxidoreductase, N-terminal domain"/>
    <property type="match status" value="1"/>
</dbReference>
<dbReference type="AlphaFoldDB" id="X1HSE4"/>
<evidence type="ECO:0000256" key="6">
    <source>
        <dbReference type="ARBA" id="ARBA00023014"/>
    </source>
</evidence>
<keyword evidence="4" id="KW-0479">Metal-binding</keyword>
<evidence type="ECO:0000256" key="3">
    <source>
        <dbReference type="ARBA" id="ARBA00022485"/>
    </source>
</evidence>
<reference evidence="8" key="1">
    <citation type="journal article" date="2014" name="Front. Microbiol.">
        <title>High frequency of phylogenetically diverse reductive dehalogenase-homologous genes in deep subseafloor sedimentary metagenomes.</title>
        <authorList>
            <person name="Kawai M."/>
            <person name="Futagami T."/>
            <person name="Toyoda A."/>
            <person name="Takaki Y."/>
            <person name="Nishi S."/>
            <person name="Hori S."/>
            <person name="Arai W."/>
            <person name="Tsubouchi T."/>
            <person name="Morono Y."/>
            <person name="Uchiyama I."/>
            <person name="Ito T."/>
            <person name="Fujiyama A."/>
            <person name="Inagaki F."/>
            <person name="Takami H."/>
        </authorList>
    </citation>
    <scope>NUCLEOTIDE SEQUENCE</scope>
    <source>
        <strain evidence="8">Expedition CK06-06</strain>
    </source>
</reference>
<dbReference type="Gene3D" id="1.10.569.10">
    <property type="entry name" value="Aldehyde Ferredoxin Oxidoreductase Protein, subunit A, domain 2"/>
    <property type="match status" value="1"/>
</dbReference>
<proteinExistence type="inferred from homology"/>
<organism evidence="8">
    <name type="scientific">marine sediment metagenome</name>
    <dbReference type="NCBI Taxonomy" id="412755"/>
    <lineage>
        <taxon>unclassified sequences</taxon>
        <taxon>metagenomes</taxon>
        <taxon>ecological metagenomes</taxon>
    </lineage>
</organism>
<evidence type="ECO:0000256" key="4">
    <source>
        <dbReference type="ARBA" id="ARBA00022723"/>
    </source>
</evidence>
<evidence type="ECO:0000256" key="5">
    <source>
        <dbReference type="ARBA" id="ARBA00023004"/>
    </source>
</evidence>
<gene>
    <name evidence="8" type="ORF">S03H2_55146</name>
</gene>
<dbReference type="PANTHER" id="PTHR30038:SF0">
    <property type="entry name" value="TUNGSTEN-CONTAINING ALDEHYDE FERREDOXIN OXIDOREDUCTASE"/>
    <property type="match status" value="1"/>
</dbReference>
<dbReference type="SUPFAM" id="SSF48310">
    <property type="entry name" value="Aldehyde ferredoxin oxidoreductase, C-terminal domains"/>
    <property type="match status" value="1"/>
</dbReference>
<dbReference type="GO" id="GO:0016625">
    <property type="term" value="F:oxidoreductase activity, acting on the aldehyde or oxo group of donors, iron-sulfur protein as acceptor"/>
    <property type="evidence" value="ECO:0007669"/>
    <property type="project" value="InterPro"/>
</dbReference>
<evidence type="ECO:0000259" key="7">
    <source>
        <dbReference type="SMART" id="SM00790"/>
    </source>
</evidence>
<keyword evidence="3" id="KW-0004">4Fe-4S</keyword>
<dbReference type="InterPro" id="IPR036503">
    <property type="entry name" value="Ald_Fedxn_OxRdtase_N_sf"/>
</dbReference>
<dbReference type="InterPro" id="IPR051919">
    <property type="entry name" value="W-dependent_AOR"/>
</dbReference>
<dbReference type="GO" id="GO:0046872">
    <property type="term" value="F:metal ion binding"/>
    <property type="evidence" value="ECO:0007669"/>
    <property type="project" value="UniProtKB-KW"/>
</dbReference>
<dbReference type="EMBL" id="BARU01035206">
    <property type="protein sequence ID" value="GAH72402.1"/>
    <property type="molecule type" value="Genomic_DNA"/>
</dbReference>
<protein>
    <recommendedName>
        <fullName evidence="7">Aldehyde ferredoxin oxidoreductase N-terminal domain-containing protein</fullName>
    </recommendedName>
</protein>
<evidence type="ECO:0000256" key="1">
    <source>
        <dbReference type="ARBA" id="ARBA00001966"/>
    </source>
</evidence>
<comment type="similarity">
    <text evidence="2">Belongs to the AOR/FOR family.</text>
</comment>
<dbReference type="Pfam" id="PF01314">
    <property type="entry name" value="AFOR_C"/>
    <property type="match status" value="1"/>
</dbReference>
<feature type="non-terminal residue" evidence="8">
    <location>
        <position position="255"/>
    </location>
</feature>
<evidence type="ECO:0000256" key="2">
    <source>
        <dbReference type="ARBA" id="ARBA00011032"/>
    </source>
</evidence>
<accession>X1HSE4</accession>
<keyword evidence="5" id="KW-0408">Iron</keyword>
<dbReference type="InterPro" id="IPR013984">
    <property type="entry name" value="Ald_Fedxn_OxRdtase_dom2"/>
</dbReference>
<feature type="non-terminal residue" evidence="8">
    <location>
        <position position="1"/>
    </location>
</feature>
<dbReference type="InterPro" id="IPR036021">
    <property type="entry name" value="Tungsten_al_ferr_oxy-like_C"/>
</dbReference>
<dbReference type="SMART" id="SM00790">
    <property type="entry name" value="AFOR_N"/>
    <property type="match status" value="1"/>
</dbReference>
<keyword evidence="6" id="KW-0411">Iron-sulfur</keyword>
<dbReference type="GO" id="GO:0009055">
    <property type="term" value="F:electron transfer activity"/>
    <property type="evidence" value="ECO:0007669"/>
    <property type="project" value="InterPro"/>
</dbReference>
<dbReference type="InterPro" id="IPR013983">
    <property type="entry name" value="Ald_Fedxn_OxRdtase_N"/>
</dbReference>